<evidence type="ECO:0000313" key="2">
    <source>
        <dbReference type="EMBL" id="MDW0114244.1"/>
    </source>
</evidence>
<sequence length="233" mass="26850">MQLKLDHVVYFTHKSPDEIVDQLQQDGQHAVVGGRHEKWGTHNALMYVKNAYIEWLAVEKLELAERVDHPLTRLLLHDVKIQEGWGTLCLSVENIEAFNEELQNKGFLTSGVLDAQRRTTSGEIKRWKMLFINQPISNELPYPFFIEWEEPEQLRFDKLRAEGALVESNEKKVIQQCVFHVEDPLGVTGEWAVLLSAKVDDNHTISLNNVTLRFIEHEGGVERLKEVVISTDK</sequence>
<gene>
    <name evidence="2" type="ORF">QT711_13690</name>
</gene>
<organism evidence="2 3">
    <name type="scientific">Sporosarcina saromensis</name>
    <dbReference type="NCBI Taxonomy" id="359365"/>
    <lineage>
        <taxon>Bacteria</taxon>
        <taxon>Bacillati</taxon>
        <taxon>Bacillota</taxon>
        <taxon>Bacilli</taxon>
        <taxon>Bacillales</taxon>
        <taxon>Caryophanaceae</taxon>
        <taxon>Sporosarcina</taxon>
    </lineage>
</organism>
<dbReference type="InterPro" id="IPR029068">
    <property type="entry name" value="Glyas_Bleomycin-R_OHBP_Dase"/>
</dbReference>
<keyword evidence="3" id="KW-1185">Reference proteome</keyword>
<evidence type="ECO:0000259" key="1">
    <source>
        <dbReference type="Pfam" id="PF13468"/>
    </source>
</evidence>
<dbReference type="InterPro" id="IPR025870">
    <property type="entry name" value="Glyoxalase-like_dom"/>
</dbReference>
<name>A0ABU4GB69_9BACL</name>
<dbReference type="PANTHER" id="PTHR40265:SF1">
    <property type="entry name" value="GLYOXALASE-LIKE DOMAIN-CONTAINING PROTEIN"/>
    <property type="match status" value="1"/>
</dbReference>
<accession>A0ABU4GB69</accession>
<dbReference type="Gene3D" id="3.10.180.10">
    <property type="entry name" value="2,3-Dihydroxybiphenyl 1,2-Dioxygenase, domain 1"/>
    <property type="match status" value="1"/>
</dbReference>
<feature type="domain" description="Glyoxalase-like" evidence="1">
    <location>
        <begin position="5"/>
        <end position="193"/>
    </location>
</feature>
<dbReference type="Pfam" id="PF13468">
    <property type="entry name" value="Glyoxalase_3"/>
    <property type="match status" value="1"/>
</dbReference>
<protein>
    <submittedName>
        <fullName evidence="2">VOC family protein</fullName>
    </submittedName>
</protein>
<comment type="caution">
    <text evidence="2">The sequence shown here is derived from an EMBL/GenBank/DDBJ whole genome shotgun (WGS) entry which is preliminary data.</text>
</comment>
<proteinExistence type="predicted"/>
<dbReference type="EMBL" id="JAUBDI010000014">
    <property type="protein sequence ID" value="MDW0114244.1"/>
    <property type="molecule type" value="Genomic_DNA"/>
</dbReference>
<evidence type="ECO:0000313" key="3">
    <source>
        <dbReference type="Proteomes" id="UP001282284"/>
    </source>
</evidence>
<dbReference type="PANTHER" id="PTHR40265">
    <property type="entry name" value="BLL2707 PROTEIN"/>
    <property type="match status" value="1"/>
</dbReference>
<reference evidence="2 3" key="1">
    <citation type="submission" date="2023-06" db="EMBL/GenBank/DDBJ databases">
        <title>Sporosarcina sp. nov., isolated from Korean traditional fermented seafood 'Jeotgal'.</title>
        <authorList>
            <person name="Yang A.I."/>
            <person name="Shin N.-R."/>
        </authorList>
    </citation>
    <scope>NUCLEOTIDE SEQUENCE [LARGE SCALE GENOMIC DNA]</scope>
    <source>
        <strain evidence="2 3">KCTC13119</strain>
    </source>
</reference>
<dbReference type="Proteomes" id="UP001282284">
    <property type="component" value="Unassembled WGS sequence"/>
</dbReference>